<keyword evidence="5 10" id="KW-0547">Nucleotide-binding</keyword>
<dbReference type="GO" id="GO:0019288">
    <property type="term" value="P:isopentenyl diphosphate biosynthetic process, methylerythritol 4-phosphate pathway"/>
    <property type="evidence" value="ECO:0007669"/>
    <property type="project" value="UniProtKB-UniRule"/>
</dbReference>
<dbReference type="PANTHER" id="PTHR43527:SF2">
    <property type="entry name" value="4-DIPHOSPHOCYTIDYL-2-C-METHYL-D-ERYTHRITOL KINASE, CHLOROPLASTIC"/>
    <property type="match status" value="1"/>
</dbReference>
<dbReference type="KEGG" id="paca:ID47_08935"/>
<dbReference type="OrthoDB" id="9809438at2"/>
<evidence type="ECO:0000256" key="6">
    <source>
        <dbReference type="ARBA" id="ARBA00022777"/>
    </source>
</evidence>
<dbReference type="SUPFAM" id="SSF54211">
    <property type="entry name" value="Ribosomal protein S5 domain 2-like"/>
    <property type="match status" value="1"/>
</dbReference>
<comment type="catalytic activity">
    <reaction evidence="10">
        <text>4-CDP-2-C-methyl-D-erythritol + ATP = 4-CDP-2-C-methyl-D-erythritol 2-phosphate + ADP + H(+)</text>
        <dbReference type="Rhea" id="RHEA:18437"/>
        <dbReference type="ChEBI" id="CHEBI:15378"/>
        <dbReference type="ChEBI" id="CHEBI:30616"/>
        <dbReference type="ChEBI" id="CHEBI:57823"/>
        <dbReference type="ChEBI" id="CHEBI:57919"/>
        <dbReference type="ChEBI" id="CHEBI:456216"/>
        <dbReference type="EC" id="2.7.1.148"/>
    </reaction>
</comment>
<evidence type="ECO:0000256" key="7">
    <source>
        <dbReference type="ARBA" id="ARBA00022840"/>
    </source>
</evidence>
<sequence length="290" mass="32257">MKLTAHAKVNLMLHVTGKGEDGYHYLQSVFAFTQFGDDIIIGPAMTTTIAFSGEFANFIEPGKDSISQALDWYFDHFKLAPRSYRIEVTKNIPVAAGLGGGTSDAAAVLAYLFRHDYPQATAAMCWDFIKETGGLGADVPVSLAFHLGLGKIFWVEGSGREGSCQPLKVRDLARQFVLVNPGVPLSTAEVFANLEGRFDPPIQPPEILTQDFLRHTRNILQAAALKLVPDLAKLFMVFMLDRSFSYFRLSGSGASCFAVYKDRRRAEALSKKLKENNRGWWVKKTEILWK</sequence>
<comment type="function">
    <text evidence="10">Catalyzes the phosphorylation of the position 2 hydroxy group of 4-diphosphocytidyl-2C-methyl-D-erythritol.</text>
</comment>
<evidence type="ECO:0000256" key="3">
    <source>
        <dbReference type="ARBA" id="ARBA00017473"/>
    </source>
</evidence>
<evidence type="ECO:0000313" key="13">
    <source>
        <dbReference type="EMBL" id="AIK96828.1"/>
    </source>
</evidence>
<dbReference type="Gene3D" id="3.30.230.10">
    <property type="match status" value="1"/>
</dbReference>
<evidence type="ECO:0000256" key="1">
    <source>
        <dbReference type="ARBA" id="ARBA00009684"/>
    </source>
</evidence>
<dbReference type="SUPFAM" id="SSF55060">
    <property type="entry name" value="GHMP Kinase, C-terminal domain"/>
    <property type="match status" value="1"/>
</dbReference>
<dbReference type="Pfam" id="PF00288">
    <property type="entry name" value="GHMP_kinases_N"/>
    <property type="match status" value="1"/>
</dbReference>
<evidence type="ECO:0000256" key="5">
    <source>
        <dbReference type="ARBA" id="ARBA00022741"/>
    </source>
</evidence>
<dbReference type="PIRSF" id="PIRSF010376">
    <property type="entry name" value="IspE"/>
    <property type="match status" value="1"/>
</dbReference>
<dbReference type="eggNOG" id="COG1947">
    <property type="taxonomic scope" value="Bacteria"/>
</dbReference>
<dbReference type="RefSeq" id="WP_038465559.1">
    <property type="nucleotide sequence ID" value="NZ_CP008941.1"/>
</dbReference>
<dbReference type="GO" id="GO:0005524">
    <property type="term" value="F:ATP binding"/>
    <property type="evidence" value="ECO:0007669"/>
    <property type="project" value="UniProtKB-UniRule"/>
</dbReference>
<comment type="pathway">
    <text evidence="10">Isoprenoid biosynthesis; isopentenyl diphosphate biosynthesis via DXP pathway; isopentenyl diphosphate from 1-deoxy-D-xylulose 5-phosphate: step 3/6.</text>
</comment>
<dbReference type="InterPro" id="IPR004424">
    <property type="entry name" value="IspE"/>
</dbReference>
<evidence type="ECO:0000313" key="14">
    <source>
        <dbReference type="Proteomes" id="UP000028926"/>
    </source>
</evidence>
<name>A0A077AYW8_9PROT</name>
<dbReference type="InterPro" id="IPR036554">
    <property type="entry name" value="GHMP_kinase_C_sf"/>
</dbReference>
<feature type="active site" evidence="10">
    <location>
        <position position="8"/>
    </location>
</feature>
<dbReference type="HOGENOM" id="CLU_053057_1_0_5"/>
<dbReference type="GO" id="GO:0016114">
    <property type="term" value="P:terpenoid biosynthetic process"/>
    <property type="evidence" value="ECO:0007669"/>
    <property type="project" value="InterPro"/>
</dbReference>
<evidence type="ECO:0000256" key="2">
    <source>
        <dbReference type="ARBA" id="ARBA00012052"/>
    </source>
</evidence>
<accession>A0A077AYW8</accession>
<evidence type="ECO:0000256" key="9">
    <source>
        <dbReference type="ARBA" id="ARBA00032554"/>
    </source>
</evidence>
<dbReference type="InterPro" id="IPR006204">
    <property type="entry name" value="GHMP_kinase_N_dom"/>
</dbReference>
<dbReference type="InterPro" id="IPR014721">
    <property type="entry name" value="Ribsml_uS5_D2-typ_fold_subgr"/>
</dbReference>
<organism evidence="13 14">
    <name type="scientific">Candidatus Odyssella acanthamoebae</name>
    <dbReference type="NCBI Taxonomy" id="91604"/>
    <lineage>
        <taxon>Bacteria</taxon>
        <taxon>Pseudomonadati</taxon>
        <taxon>Pseudomonadota</taxon>
        <taxon>Alphaproteobacteria</taxon>
        <taxon>Holosporales</taxon>
        <taxon>Candidatus Paracaedibacteraceae</taxon>
        <taxon>Candidatus Odyssella</taxon>
    </lineage>
</organism>
<dbReference type="PANTHER" id="PTHR43527">
    <property type="entry name" value="4-DIPHOSPHOCYTIDYL-2-C-METHYL-D-ERYTHRITOL KINASE, CHLOROPLASTIC"/>
    <property type="match status" value="1"/>
</dbReference>
<comment type="similarity">
    <text evidence="1 10">Belongs to the GHMP kinase family. IspE subfamily.</text>
</comment>
<proteinExistence type="inferred from homology"/>
<feature type="active site" evidence="10">
    <location>
        <position position="138"/>
    </location>
</feature>
<feature type="domain" description="GHMP kinase C-terminal" evidence="12">
    <location>
        <begin position="219"/>
        <end position="276"/>
    </location>
</feature>
<dbReference type="EMBL" id="CP008941">
    <property type="protein sequence ID" value="AIK96828.1"/>
    <property type="molecule type" value="Genomic_DNA"/>
</dbReference>
<dbReference type="InterPro" id="IPR013750">
    <property type="entry name" value="GHMP_kinase_C_dom"/>
</dbReference>
<dbReference type="EC" id="2.7.1.148" evidence="2 10"/>
<gene>
    <name evidence="10" type="primary">ispE</name>
    <name evidence="13" type="ORF">ID47_08935</name>
</gene>
<dbReference type="InterPro" id="IPR020568">
    <property type="entry name" value="Ribosomal_Su5_D2-typ_SF"/>
</dbReference>
<dbReference type="Gene3D" id="3.30.70.890">
    <property type="entry name" value="GHMP kinase, C-terminal domain"/>
    <property type="match status" value="1"/>
</dbReference>
<feature type="domain" description="GHMP kinase N-terminal" evidence="11">
    <location>
        <begin position="68"/>
        <end position="115"/>
    </location>
</feature>
<dbReference type="HAMAP" id="MF_00061">
    <property type="entry name" value="IspE"/>
    <property type="match status" value="1"/>
</dbReference>
<dbReference type="UniPathway" id="UPA00056">
    <property type="reaction ID" value="UER00094"/>
</dbReference>
<dbReference type="GO" id="GO:0050515">
    <property type="term" value="F:4-(cytidine 5'-diphospho)-2-C-methyl-D-erythritol kinase activity"/>
    <property type="evidence" value="ECO:0007669"/>
    <property type="project" value="UniProtKB-UniRule"/>
</dbReference>
<evidence type="ECO:0000259" key="12">
    <source>
        <dbReference type="Pfam" id="PF08544"/>
    </source>
</evidence>
<evidence type="ECO:0000256" key="4">
    <source>
        <dbReference type="ARBA" id="ARBA00022679"/>
    </source>
</evidence>
<dbReference type="Proteomes" id="UP000028926">
    <property type="component" value="Chromosome"/>
</dbReference>
<evidence type="ECO:0000256" key="10">
    <source>
        <dbReference type="HAMAP-Rule" id="MF_00061"/>
    </source>
</evidence>
<keyword evidence="7 10" id="KW-0067">ATP-binding</keyword>
<evidence type="ECO:0000256" key="8">
    <source>
        <dbReference type="ARBA" id="ARBA00023229"/>
    </source>
</evidence>
<dbReference type="NCBIfam" id="NF011202">
    <property type="entry name" value="PRK14608.1"/>
    <property type="match status" value="1"/>
</dbReference>
<keyword evidence="6 10" id="KW-0418">Kinase</keyword>
<protein>
    <recommendedName>
        <fullName evidence="3 10">4-diphosphocytidyl-2-C-methyl-D-erythritol kinase</fullName>
        <shortName evidence="10">CMK</shortName>
        <ecNumber evidence="2 10">2.7.1.148</ecNumber>
    </recommendedName>
    <alternativeName>
        <fullName evidence="9 10">4-(cytidine-5'-diphospho)-2-C-methyl-D-erythritol kinase</fullName>
    </alternativeName>
</protein>
<keyword evidence="14" id="KW-1185">Reference proteome</keyword>
<dbReference type="STRING" id="91604.ID47_08935"/>
<dbReference type="AlphaFoldDB" id="A0A077AYW8"/>
<evidence type="ECO:0000259" key="11">
    <source>
        <dbReference type="Pfam" id="PF00288"/>
    </source>
</evidence>
<comment type="caution">
    <text evidence="10">Lacks conserved residue(s) required for the propagation of feature annotation.</text>
</comment>
<keyword evidence="4 10" id="KW-0808">Transferase</keyword>
<keyword evidence="8 10" id="KW-0414">Isoprene biosynthesis</keyword>
<reference evidence="13 14" key="1">
    <citation type="submission" date="2014-07" db="EMBL/GenBank/DDBJ databases">
        <title>Comparative genomic insights into amoeba endosymbionts belonging to the families of Holosporaceae and Candidatus Midichloriaceae within Rickettsiales.</title>
        <authorList>
            <person name="Wang Z."/>
            <person name="Wu M."/>
        </authorList>
    </citation>
    <scope>NUCLEOTIDE SEQUENCE [LARGE SCALE GENOMIC DNA]</scope>
    <source>
        <strain evidence="13">PRA3</strain>
    </source>
</reference>
<dbReference type="Pfam" id="PF08544">
    <property type="entry name" value="GHMP_kinases_C"/>
    <property type="match status" value="1"/>
</dbReference>